<protein>
    <submittedName>
        <fullName evidence="2">Uncharacterized protein</fullName>
    </submittedName>
</protein>
<reference evidence="2 3" key="1">
    <citation type="submission" date="2019-07" db="EMBL/GenBank/DDBJ databases">
        <authorList>
            <person name="Jastrzebski P J."/>
            <person name="Paukszto L."/>
            <person name="Jastrzebski P J."/>
        </authorList>
    </citation>
    <scope>NUCLEOTIDE SEQUENCE [LARGE SCALE GENOMIC DNA]</scope>
    <source>
        <strain evidence="2 3">WMS-il1</strain>
    </source>
</reference>
<keyword evidence="1" id="KW-0812">Transmembrane</keyword>
<evidence type="ECO:0000256" key="1">
    <source>
        <dbReference type="SAM" id="Phobius"/>
    </source>
</evidence>
<dbReference type="AlphaFoldDB" id="A0A564YTG5"/>
<dbReference type="Proteomes" id="UP000321570">
    <property type="component" value="Unassembled WGS sequence"/>
</dbReference>
<dbReference type="EMBL" id="CABIJS010000377">
    <property type="protein sequence ID" value="VUZ50460.1"/>
    <property type="molecule type" value="Genomic_DNA"/>
</dbReference>
<keyword evidence="1" id="KW-1133">Transmembrane helix</keyword>
<sequence length="104" mass="11544">MFSRSLTQVIHIKLSWFSTQKVTHACRLSAPMLPSHLLFLSPPPSLLLASVLIVAPLNTFWFSQLLVFCSTIVVSSYSNGYKLVTVVGCLLPTISCYLNPNPIY</sequence>
<evidence type="ECO:0000313" key="3">
    <source>
        <dbReference type="Proteomes" id="UP000321570"/>
    </source>
</evidence>
<keyword evidence="1" id="KW-0472">Membrane</keyword>
<organism evidence="2 3">
    <name type="scientific">Hymenolepis diminuta</name>
    <name type="common">Rat tapeworm</name>
    <dbReference type="NCBI Taxonomy" id="6216"/>
    <lineage>
        <taxon>Eukaryota</taxon>
        <taxon>Metazoa</taxon>
        <taxon>Spiralia</taxon>
        <taxon>Lophotrochozoa</taxon>
        <taxon>Platyhelminthes</taxon>
        <taxon>Cestoda</taxon>
        <taxon>Eucestoda</taxon>
        <taxon>Cyclophyllidea</taxon>
        <taxon>Hymenolepididae</taxon>
        <taxon>Hymenolepis</taxon>
    </lineage>
</organism>
<accession>A0A564YTG5</accession>
<keyword evidence="3" id="KW-1185">Reference proteome</keyword>
<name>A0A564YTG5_HYMDI</name>
<proteinExistence type="predicted"/>
<gene>
    <name evidence="2" type="ORF">WMSIL1_LOCUS9425</name>
</gene>
<evidence type="ECO:0000313" key="2">
    <source>
        <dbReference type="EMBL" id="VUZ50460.1"/>
    </source>
</evidence>
<feature type="transmembrane region" description="Helical" evidence="1">
    <location>
        <begin position="46"/>
        <end position="68"/>
    </location>
</feature>